<gene>
    <name evidence="2" type="ORF">SNEC2469_LOCUS16263</name>
</gene>
<keyword evidence="3" id="KW-1185">Reference proteome</keyword>
<evidence type="ECO:0000256" key="1">
    <source>
        <dbReference type="SAM" id="MobiDB-lite"/>
    </source>
</evidence>
<sequence>VRCALTPSVVAPWLLPAEREPQMERGPGQGQGQGEVPETPAVRSLSSLEKKDAQRHLQLFGIPHLELTSHKGGRQGLRHSISLDVLAVTPKANSAIPEKKTPKKREICPEAVAPEFYAQPPRPTRGLPIKANFARLTGPALRALAEAEVVDLEASREFPRPSRMRVSFKPPSRALETLNQDQQKPSEDLMPGCT</sequence>
<feature type="non-terminal residue" evidence="2">
    <location>
        <position position="194"/>
    </location>
</feature>
<evidence type="ECO:0000313" key="3">
    <source>
        <dbReference type="Proteomes" id="UP000601435"/>
    </source>
</evidence>
<reference evidence="2" key="1">
    <citation type="submission" date="2021-02" db="EMBL/GenBank/DDBJ databases">
        <authorList>
            <person name="Dougan E. K."/>
            <person name="Rhodes N."/>
            <person name="Thang M."/>
            <person name="Chan C."/>
        </authorList>
    </citation>
    <scope>NUCLEOTIDE SEQUENCE</scope>
</reference>
<comment type="caution">
    <text evidence="2">The sequence shown here is derived from an EMBL/GenBank/DDBJ whole genome shotgun (WGS) entry which is preliminary data.</text>
</comment>
<name>A0A812UDQ2_9DINO</name>
<accession>A0A812UDQ2</accession>
<dbReference type="AlphaFoldDB" id="A0A812UDQ2"/>
<feature type="region of interest" description="Disordered" evidence="1">
    <location>
        <begin position="156"/>
        <end position="194"/>
    </location>
</feature>
<feature type="region of interest" description="Disordered" evidence="1">
    <location>
        <begin position="14"/>
        <end position="50"/>
    </location>
</feature>
<evidence type="ECO:0000313" key="2">
    <source>
        <dbReference type="EMBL" id="CAE7562590.1"/>
    </source>
</evidence>
<dbReference type="Proteomes" id="UP000601435">
    <property type="component" value="Unassembled WGS sequence"/>
</dbReference>
<dbReference type="EMBL" id="CAJNJA010026651">
    <property type="protein sequence ID" value="CAE7562590.1"/>
    <property type="molecule type" value="Genomic_DNA"/>
</dbReference>
<organism evidence="2 3">
    <name type="scientific">Symbiodinium necroappetens</name>
    <dbReference type="NCBI Taxonomy" id="1628268"/>
    <lineage>
        <taxon>Eukaryota</taxon>
        <taxon>Sar</taxon>
        <taxon>Alveolata</taxon>
        <taxon>Dinophyceae</taxon>
        <taxon>Suessiales</taxon>
        <taxon>Symbiodiniaceae</taxon>
        <taxon>Symbiodinium</taxon>
    </lineage>
</organism>
<proteinExistence type="predicted"/>
<dbReference type="OrthoDB" id="440304at2759"/>
<protein>
    <submittedName>
        <fullName evidence="2">Uncharacterized protein</fullName>
    </submittedName>
</protein>